<dbReference type="Proteomes" id="UP000729402">
    <property type="component" value="Unassembled WGS sequence"/>
</dbReference>
<dbReference type="AlphaFoldDB" id="A0A8J5WED4"/>
<keyword evidence="3" id="KW-1185">Reference proteome</keyword>
<organism evidence="2 3">
    <name type="scientific">Zizania palustris</name>
    <name type="common">Northern wild rice</name>
    <dbReference type="NCBI Taxonomy" id="103762"/>
    <lineage>
        <taxon>Eukaryota</taxon>
        <taxon>Viridiplantae</taxon>
        <taxon>Streptophyta</taxon>
        <taxon>Embryophyta</taxon>
        <taxon>Tracheophyta</taxon>
        <taxon>Spermatophyta</taxon>
        <taxon>Magnoliopsida</taxon>
        <taxon>Liliopsida</taxon>
        <taxon>Poales</taxon>
        <taxon>Poaceae</taxon>
        <taxon>BOP clade</taxon>
        <taxon>Oryzoideae</taxon>
        <taxon>Oryzeae</taxon>
        <taxon>Zizaniinae</taxon>
        <taxon>Zizania</taxon>
    </lineage>
</organism>
<feature type="compositionally biased region" description="Polar residues" evidence="1">
    <location>
        <begin position="19"/>
        <end position="28"/>
    </location>
</feature>
<dbReference type="EMBL" id="JAAALK010000082">
    <property type="protein sequence ID" value="KAG8088401.1"/>
    <property type="molecule type" value="Genomic_DNA"/>
</dbReference>
<protein>
    <submittedName>
        <fullName evidence="2">Uncharacterized protein</fullName>
    </submittedName>
</protein>
<proteinExistence type="predicted"/>
<name>A0A8J5WED4_ZIZPA</name>
<evidence type="ECO:0000256" key="1">
    <source>
        <dbReference type="SAM" id="MobiDB-lite"/>
    </source>
</evidence>
<sequence length="244" mass="25903">MSSLCWTSKLVGSELMGSRPTTSVNSIPACSPSGPGLGGSRVPTLGALEVEVSRVDPKGLWSLEALGGLQLRITRSLRRSTPSEAEASTSKAELVRPMPWLDEGGWPFGVQGLLRSLGPSKALEGGASLHGRLVEASPSAGPRRPPESPRSLSRGGCTNLALSPYLLKDFGQARSGFVNVVNNEVLQAVAGFVKWTFLAFSASVLTVSAEASARLRFSSSIKISRRKASTRPQRWLLRHSARGP</sequence>
<feature type="region of interest" description="Disordered" evidence="1">
    <location>
        <begin position="133"/>
        <end position="156"/>
    </location>
</feature>
<accession>A0A8J5WED4</accession>
<comment type="caution">
    <text evidence="2">The sequence shown here is derived from an EMBL/GenBank/DDBJ whole genome shotgun (WGS) entry which is preliminary data.</text>
</comment>
<reference evidence="2" key="2">
    <citation type="submission" date="2021-02" db="EMBL/GenBank/DDBJ databases">
        <authorList>
            <person name="Kimball J.A."/>
            <person name="Haas M.W."/>
            <person name="Macchietto M."/>
            <person name="Kono T."/>
            <person name="Duquette J."/>
            <person name="Shao M."/>
        </authorList>
    </citation>
    <scope>NUCLEOTIDE SEQUENCE</scope>
    <source>
        <tissue evidence="2">Fresh leaf tissue</tissue>
    </source>
</reference>
<feature type="region of interest" description="Disordered" evidence="1">
    <location>
        <begin position="17"/>
        <end position="36"/>
    </location>
</feature>
<evidence type="ECO:0000313" key="3">
    <source>
        <dbReference type="Proteomes" id="UP000729402"/>
    </source>
</evidence>
<gene>
    <name evidence="2" type="ORF">GUJ93_ZPchr0010g7848</name>
</gene>
<evidence type="ECO:0000313" key="2">
    <source>
        <dbReference type="EMBL" id="KAG8088401.1"/>
    </source>
</evidence>
<reference evidence="2" key="1">
    <citation type="journal article" date="2021" name="bioRxiv">
        <title>Whole Genome Assembly and Annotation of Northern Wild Rice, Zizania palustris L., Supports a Whole Genome Duplication in the Zizania Genus.</title>
        <authorList>
            <person name="Haas M."/>
            <person name="Kono T."/>
            <person name="Macchietto M."/>
            <person name="Millas R."/>
            <person name="McGilp L."/>
            <person name="Shao M."/>
            <person name="Duquette J."/>
            <person name="Hirsch C.N."/>
            <person name="Kimball J."/>
        </authorList>
    </citation>
    <scope>NUCLEOTIDE SEQUENCE</scope>
    <source>
        <tissue evidence="2">Fresh leaf tissue</tissue>
    </source>
</reference>